<evidence type="ECO:0000259" key="14">
    <source>
        <dbReference type="Pfam" id="PF21088"/>
    </source>
</evidence>
<evidence type="ECO:0000256" key="3">
    <source>
        <dbReference type="ARBA" id="ARBA00022475"/>
    </source>
</evidence>
<dbReference type="InterPro" id="IPR025692">
    <property type="entry name" value="MscS_IM_dom1"/>
</dbReference>
<dbReference type="EMBL" id="CP054160">
    <property type="protein sequence ID" value="QXT42841.1"/>
    <property type="molecule type" value="Genomic_DNA"/>
</dbReference>
<protein>
    <submittedName>
        <fullName evidence="15">Mechanosensitive channel MscK</fullName>
    </submittedName>
</protein>
<comment type="similarity">
    <text evidence="2">Belongs to the MscS (TC 1.A.23) family.</text>
</comment>
<dbReference type="PANTHER" id="PTHR30347">
    <property type="entry name" value="POTASSIUM CHANNEL RELATED"/>
    <property type="match status" value="1"/>
</dbReference>
<feature type="domain" description="Mechanosensitive ion channel MscS porin" evidence="12">
    <location>
        <begin position="58"/>
        <end position="286"/>
    </location>
</feature>
<comment type="subcellular location">
    <subcellularLocation>
        <location evidence="1">Cell membrane</location>
        <topology evidence="1">Multi-pass membrane protein</topology>
    </subcellularLocation>
</comment>
<feature type="transmembrane region" description="Helical" evidence="9">
    <location>
        <begin position="924"/>
        <end position="952"/>
    </location>
</feature>
<dbReference type="NCBIfam" id="NF008438">
    <property type="entry name" value="PRK11281.1"/>
    <property type="match status" value="1"/>
</dbReference>
<feature type="transmembrane region" description="Helical" evidence="9">
    <location>
        <begin position="560"/>
        <end position="583"/>
    </location>
</feature>
<feature type="transmembrane region" description="Helical" evidence="9">
    <location>
        <begin position="737"/>
        <end position="755"/>
    </location>
</feature>
<dbReference type="GO" id="GO:0009992">
    <property type="term" value="P:intracellular water homeostasis"/>
    <property type="evidence" value="ECO:0007669"/>
    <property type="project" value="TreeGrafter"/>
</dbReference>
<dbReference type="GO" id="GO:0005886">
    <property type="term" value="C:plasma membrane"/>
    <property type="evidence" value="ECO:0007669"/>
    <property type="project" value="UniProtKB-SubCell"/>
</dbReference>
<evidence type="ECO:0000256" key="9">
    <source>
        <dbReference type="SAM" id="Phobius"/>
    </source>
</evidence>
<evidence type="ECO:0000256" key="8">
    <source>
        <dbReference type="SAM" id="Coils"/>
    </source>
</evidence>
<proteinExistence type="inferred from homology"/>
<dbReference type="InterPro" id="IPR010920">
    <property type="entry name" value="LSM_dom_sf"/>
</dbReference>
<evidence type="ECO:0000256" key="5">
    <source>
        <dbReference type="ARBA" id="ARBA00022729"/>
    </source>
</evidence>
<evidence type="ECO:0000256" key="7">
    <source>
        <dbReference type="ARBA" id="ARBA00023136"/>
    </source>
</evidence>
<dbReference type="Pfam" id="PF00924">
    <property type="entry name" value="MS_channel_2nd"/>
    <property type="match status" value="1"/>
</dbReference>
<keyword evidence="3" id="KW-1003">Cell membrane</keyword>
<dbReference type="Proteomes" id="UP000503464">
    <property type="component" value="Chromosome"/>
</dbReference>
<dbReference type="Gene3D" id="1.10.287.1260">
    <property type="match status" value="1"/>
</dbReference>
<feature type="transmembrane region" description="Helical" evidence="9">
    <location>
        <begin position="666"/>
        <end position="687"/>
    </location>
</feature>
<dbReference type="InterPro" id="IPR049278">
    <property type="entry name" value="MS_channel_C"/>
</dbReference>
<dbReference type="Gene3D" id="3.30.70.100">
    <property type="match status" value="1"/>
</dbReference>
<dbReference type="SUPFAM" id="SSF50182">
    <property type="entry name" value="Sm-like ribonucleoproteins"/>
    <property type="match status" value="1"/>
</dbReference>
<feature type="domain" description="Mechanosensitive ion channel transmembrane helices 2/3" evidence="14">
    <location>
        <begin position="897"/>
        <end position="938"/>
    </location>
</feature>
<keyword evidence="7 9" id="KW-0472">Membrane</keyword>
<evidence type="ECO:0000256" key="4">
    <source>
        <dbReference type="ARBA" id="ARBA00022692"/>
    </source>
</evidence>
<evidence type="ECO:0000259" key="13">
    <source>
        <dbReference type="Pfam" id="PF21082"/>
    </source>
</evidence>
<dbReference type="FunFam" id="1.10.287.1260:FF:000002">
    <property type="entry name" value="Potassium efflux system KefA"/>
    <property type="match status" value="1"/>
</dbReference>
<evidence type="ECO:0000256" key="2">
    <source>
        <dbReference type="ARBA" id="ARBA00008017"/>
    </source>
</evidence>
<feature type="domain" description="Mechanosensitive ion channel MscS" evidence="10">
    <location>
        <begin position="940"/>
        <end position="1005"/>
    </location>
</feature>
<feature type="transmembrane region" description="Helical" evidence="9">
    <location>
        <begin position="699"/>
        <end position="725"/>
    </location>
</feature>
<keyword evidence="5" id="KW-0732">Signal</keyword>
<keyword evidence="4 9" id="KW-0812">Transmembrane</keyword>
<dbReference type="InterPro" id="IPR024393">
    <property type="entry name" value="MscS_porin"/>
</dbReference>
<organism evidence="15 16">
    <name type="scientific">Serratia fonticola</name>
    <dbReference type="NCBI Taxonomy" id="47917"/>
    <lineage>
        <taxon>Bacteria</taxon>
        <taxon>Pseudomonadati</taxon>
        <taxon>Pseudomonadota</taxon>
        <taxon>Gammaproteobacteria</taxon>
        <taxon>Enterobacterales</taxon>
        <taxon>Yersiniaceae</taxon>
        <taxon>Serratia</taxon>
    </lineage>
</organism>
<feature type="coiled-coil region" evidence="8">
    <location>
        <begin position="82"/>
        <end position="158"/>
    </location>
</feature>
<feature type="transmembrane region" description="Helical" evidence="9">
    <location>
        <begin position="507"/>
        <end position="528"/>
    </location>
</feature>
<dbReference type="InterPro" id="IPR023408">
    <property type="entry name" value="MscS_beta-dom_sf"/>
</dbReference>
<dbReference type="InterPro" id="IPR052702">
    <property type="entry name" value="MscS-like_channel"/>
</dbReference>
<evidence type="ECO:0000259" key="12">
    <source>
        <dbReference type="Pfam" id="PF12795"/>
    </source>
</evidence>
<dbReference type="Pfam" id="PF12794">
    <property type="entry name" value="MscS_TM"/>
    <property type="match status" value="1"/>
</dbReference>
<feature type="transmembrane region" description="Helical" evidence="9">
    <location>
        <begin position="595"/>
        <end position="615"/>
    </location>
</feature>
<dbReference type="InterPro" id="IPR049142">
    <property type="entry name" value="MS_channel_1st"/>
</dbReference>
<feature type="transmembrane region" description="Helical" evidence="9">
    <location>
        <begin position="638"/>
        <end position="654"/>
    </location>
</feature>
<dbReference type="RefSeq" id="WP_065686287.1">
    <property type="nucleotide sequence ID" value="NZ_CP023956.1"/>
</dbReference>
<evidence type="ECO:0000313" key="15">
    <source>
        <dbReference type="EMBL" id="QXT42841.1"/>
    </source>
</evidence>
<feature type="domain" description="Mechanosensitive ion channel inner membrane" evidence="11">
    <location>
        <begin position="516"/>
        <end position="836"/>
    </location>
</feature>
<reference evidence="16" key="1">
    <citation type="submission" date="2020-03" db="EMBL/GenBank/DDBJ databases">
        <title>Genome sequences of seven Enterobacteriaceae strains isolated from Canadian wastewater treatment facilities.</title>
        <authorList>
            <person name="Huang H."/>
            <person name="Chmara J.T."/>
            <person name="Duceppe M.-O."/>
        </authorList>
    </citation>
    <scope>NUCLEOTIDE SEQUENCE [LARGE SCALE GENOMIC DNA]</scope>
    <source>
        <strain evidence="16">Biosolid 3</strain>
    </source>
</reference>
<dbReference type="Pfam" id="PF21088">
    <property type="entry name" value="MS_channel_1st"/>
    <property type="match status" value="1"/>
</dbReference>
<evidence type="ECO:0000259" key="11">
    <source>
        <dbReference type="Pfam" id="PF12794"/>
    </source>
</evidence>
<dbReference type="Gene3D" id="1.20.5.340">
    <property type="match status" value="1"/>
</dbReference>
<dbReference type="FunFam" id="2.30.30.60:FF:000001">
    <property type="entry name" value="MscS Mechanosensitive ion channel"/>
    <property type="match status" value="1"/>
</dbReference>
<dbReference type="InterPro" id="IPR011014">
    <property type="entry name" value="MscS_channel_TM-2"/>
</dbReference>
<dbReference type="AlphaFoldDB" id="A0AAE7STD5"/>
<sequence length="1130" mass="127823">MSRRRILPVVQTVSLSYAAGQFRIITLWFLLLAALVLPLGAFAAQSSDLPARSDIQSQIEALNKQKNLTPVEKQSLQDLTRTMELLDGLDRTKQELNQLKQQVQQAPAKLQQVTRDLESLKNPADEAVTRAELLPLSLRQLESRLYQTLDELQDTQESLSTYNSQLISLQTQPERVQSSMYTASQRLQEIRNLLSDRAPGQEVLRNTQQVMLNTEQVLLNDEIDLQRRRLEANTTLQDLLQKQRDYTTMNIDALDRRVQVLQDVVNSKRLTLSEKTAKEAQNPEDASDIQSDKLVSKELNINRQISQRLITATQESNTLFQQNIQVKNWLDRGLQSEQNLKEQIQVLKGSLVLSRILYQQQQNLPPGTLVADMSTHIADLRLEQFEINQQRDELFKGDDFINKLVADSKEKASGDVLDALNEIVDMRRELLDQLNKQLNNQLSLAINLQINQQQLTSVYSSVQDTLTQQIFWVNSNKPIDFAWLKGLPGAVKEQLAGLDFKFEPGQLLLGGLHALVFLIPLLVVIGLLRWRYRLIDRHLQKLANDVGQLKRDSQLHTPKAILLTLLKVLPGSLLLLGAGFWFYRADFSISDFIWALSQQLALFWLVFGFTFRMLAPGGISQRHFTIPADRCAHYRRQTLRLGLALLPLIFWSVLGEKAPLRLVEDVIGQVVVILTLALLAVLVFPICRDHWREKDSHKVRLLMVTALAATPVILLGLMFAGYFYTTLRLAGRWIDSLYLYFLWNIVYLAAIRGLSVAARRLAYRRALARRQNQAKEKEGAEGNEPVEEPPLALDQINQQSLRLTTMVLFLIFASAFYAIWSDLVTVISYLDSVTLWHYSSSVAGSVIPQAVTLGNMMVAVLAVIVAYVMTRNLPGLLEVLVLSRLQLRQGASYAITTILTYLITAVGTITALGSLGVSWDKLQWLVAALSVGLGFGLQEIFANFVSGLIILFERPVRIGDTITIGTYSGTVSKIRIRATTITDFDRKEVIIPNKAFVTERLINWSLSDTITRVLIKVGVAYGSDLDKVKALLLQAAHENPRVMTDPEPMVFFLNFGASTLDHELRLYVRELRDRSYTVDELNRAIDRLCRENDINIAFNQLEVYLHNQQGNEVQEVKRTQVPGIGDQPAV</sequence>
<dbReference type="InterPro" id="IPR006686">
    <property type="entry name" value="MscS_channel_CS"/>
</dbReference>
<dbReference type="PANTHER" id="PTHR30347:SF1">
    <property type="entry name" value="MECHANOSENSITIVE CHANNEL MSCK"/>
    <property type="match status" value="1"/>
</dbReference>
<evidence type="ECO:0000313" key="16">
    <source>
        <dbReference type="Proteomes" id="UP000503464"/>
    </source>
</evidence>
<dbReference type="SUPFAM" id="SSF82689">
    <property type="entry name" value="Mechanosensitive channel protein MscS (YggB), C-terminal domain"/>
    <property type="match status" value="1"/>
</dbReference>
<dbReference type="InterPro" id="IPR006685">
    <property type="entry name" value="MscS_channel_2nd"/>
</dbReference>
<feature type="domain" description="Mechanosensitive ion channel MscS C-terminal" evidence="13">
    <location>
        <begin position="1015"/>
        <end position="1096"/>
    </location>
</feature>
<dbReference type="PROSITE" id="PS01246">
    <property type="entry name" value="UPF0003"/>
    <property type="match status" value="1"/>
</dbReference>
<dbReference type="InterPro" id="IPR011066">
    <property type="entry name" value="MscS_channel_C_sf"/>
</dbReference>
<feature type="transmembrane region" description="Helical" evidence="9">
    <location>
        <begin position="891"/>
        <end position="912"/>
    </location>
</feature>
<gene>
    <name evidence="15" type="primary">mscK</name>
    <name evidence="15" type="ORF">G9399_20280</name>
</gene>
<evidence type="ECO:0000256" key="6">
    <source>
        <dbReference type="ARBA" id="ARBA00022989"/>
    </source>
</evidence>
<dbReference type="Pfam" id="PF21082">
    <property type="entry name" value="MS_channel_3rd"/>
    <property type="match status" value="1"/>
</dbReference>
<dbReference type="Gene3D" id="2.30.30.60">
    <property type="match status" value="1"/>
</dbReference>
<keyword evidence="8" id="KW-0175">Coiled coil</keyword>
<feature type="coiled-coil region" evidence="8">
    <location>
        <begin position="417"/>
        <end position="451"/>
    </location>
</feature>
<dbReference type="Pfam" id="PF12795">
    <property type="entry name" value="MscS_porin"/>
    <property type="match status" value="1"/>
</dbReference>
<keyword evidence="6 9" id="KW-1133">Transmembrane helix</keyword>
<evidence type="ECO:0000259" key="10">
    <source>
        <dbReference type="Pfam" id="PF00924"/>
    </source>
</evidence>
<name>A0AAE7STD5_SERFO</name>
<accession>A0AAE7STD5</accession>
<feature type="transmembrane region" description="Helical" evidence="9">
    <location>
        <begin position="850"/>
        <end position="870"/>
    </location>
</feature>
<dbReference type="FunFam" id="3.30.70.100:FF:000015">
    <property type="entry name" value="Potassium efflux system KefA"/>
    <property type="match status" value="1"/>
</dbReference>
<dbReference type="GO" id="GO:0008381">
    <property type="term" value="F:mechanosensitive monoatomic ion channel activity"/>
    <property type="evidence" value="ECO:0007669"/>
    <property type="project" value="UniProtKB-ARBA"/>
</dbReference>
<evidence type="ECO:0000256" key="1">
    <source>
        <dbReference type="ARBA" id="ARBA00004651"/>
    </source>
</evidence>
<feature type="transmembrane region" description="Helical" evidence="9">
    <location>
        <begin position="807"/>
        <end position="830"/>
    </location>
</feature>
<dbReference type="SUPFAM" id="SSF82861">
    <property type="entry name" value="Mechanosensitive channel protein MscS (YggB), transmembrane region"/>
    <property type="match status" value="1"/>
</dbReference>